<evidence type="ECO:0000256" key="1">
    <source>
        <dbReference type="SAM" id="Phobius"/>
    </source>
</evidence>
<keyword evidence="1" id="KW-0812">Transmembrane</keyword>
<comment type="caution">
    <text evidence="3">The sequence shown here is derived from an EMBL/GenBank/DDBJ whole genome shotgun (WGS) entry which is preliminary data.</text>
</comment>
<accession>A0A8S9X431</accession>
<dbReference type="GO" id="GO:0006644">
    <property type="term" value="P:phospholipid metabolic process"/>
    <property type="evidence" value="ECO:0007669"/>
    <property type="project" value="TreeGrafter"/>
</dbReference>
<dbReference type="PANTHER" id="PTHR46320:SF1">
    <property type="entry name" value="GLYCEROPHOSPHODIESTER PHOSPHODIESTERASE 1"/>
    <property type="match status" value="1"/>
</dbReference>
<sequence length="364" mass="41315">MANNGLSSNNDLRLFIAVFLFWCYSFGFLMVAVEATNRSTAFLLVLAPIITYIVIKRLSIPPPSDDVVNEVLGRWLEESEDGSESDSAPPTIGVWAHRFAGLDAPENTLEALDTCIENGAKAVEFDLILTADLVPVVFHDPRIDRMTNCEGDIRQLPWSKVKSFDVSTNHPFKSKYPDAHIPHFEDVVRKCVENQIHMVIDIKDDRPEVVTVIVEMFAKYPDLYRLALTSSFNPLTIWNIRKANPSIVAGLTWRPHYLSCSSYSPDDSQCVTYPHSAPVLYAYRLLDLCHKYVYNNICHSLIGFSVALLEKDQITREVINRWKKQNVRVMAWTVNAPIEKLMFMKQYSVPIITDSMLGPTDPTK</sequence>
<dbReference type="InterPro" id="IPR017946">
    <property type="entry name" value="PLC-like_Pdiesterase_TIM-brl"/>
</dbReference>
<gene>
    <name evidence="3" type="ORF">GE061_003533</name>
</gene>
<reference evidence="3" key="1">
    <citation type="journal article" date="2021" name="Mol. Ecol. Resour.">
        <title>Apolygus lucorum genome provides insights into omnivorousness and mesophyll feeding.</title>
        <authorList>
            <person name="Liu Y."/>
            <person name="Liu H."/>
            <person name="Wang H."/>
            <person name="Huang T."/>
            <person name="Liu B."/>
            <person name="Yang B."/>
            <person name="Yin L."/>
            <person name="Li B."/>
            <person name="Zhang Y."/>
            <person name="Zhang S."/>
            <person name="Jiang F."/>
            <person name="Zhang X."/>
            <person name="Ren Y."/>
            <person name="Wang B."/>
            <person name="Wang S."/>
            <person name="Lu Y."/>
            <person name="Wu K."/>
            <person name="Fan W."/>
            <person name="Wang G."/>
        </authorList>
    </citation>
    <scope>NUCLEOTIDE SEQUENCE</scope>
    <source>
        <strain evidence="3">12Hb</strain>
    </source>
</reference>
<keyword evidence="1" id="KW-0472">Membrane</keyword>
<evidence type="ECO:0000259" key="2">
    <source>
        <dbReference type="PROSITE" id="PS51704"/>
    </source>
</evidence>
<dbReference type="Pfam" id="PF03009">
    <property type="entry name" value="GDPD"/>
    <property type="match status" value="1"/>
</dbReference>
<dbReference type="GO" id="GO:0005886">
    <property type="term" value="C:plasma membrane"/>
    <property type="evidence" value="ECO:0007669"/>
    <property type="project" value="TreeGrafter"/>
</dbReference>
<dbReference type="AlphaFoldDB" id="A0A8S9X431"/>
<name>A0A8S9X431_APOLU</name>
<dbReference type="OrthoDB" id="197419at2759"/>
<dbReference type="InterPro" id="IPR030395">
    <property type="entry name" value="GP_PDE_dom"/>
</dbReference>
<feature type="transmembrane region" description="Helical" evidence="1">
    <location>
        <begin position="12"/>
        <end position="33"/>
    </location>
</feature>
<dbReference type="Proteomes" id="UP000466442">
    <property type="component" value="Unassembled WGS sequence"/>
</dbReference>
<protein>
    <recommendedName>
        <fullName evidence="2">GP-PDE domain-containing protein</fullName>
    </recommendedName>
</protein>
<organism evidence="3 4">
    <name type="scientific">Apolygus lucorum</name>
    <name type="common">Small green plant bug</name>
    <name type="synonym">Lygocoris lucorum</name>
    <dbReference type="NCBI Taxonomy" id="248454"/>
    <lineage>
        <taxon>Eukaryota</taxon>
        <taxon>Metazoa</taxon>
        <taxon>Ecdysozoa</taxon>
        <taxon>Arthropoda</taxon>
        <taxon>Hexapoda</taxon>
        <taxon>Insecta</taxon>
        <taxon>Pterygota</taxon>
        <taxon>Neoptera</taxon>
        <taxon>Paraneoptera</taxon>
        <taxon>Hemiptera</taxon>
        <taxon>Heteroptera</taxon>
        <taxon>Panheteroptera</taxon>
        <taxon>Cimicomorpha</taxon>
        <taxon>Miridae</taxon>
        <taxon>Mirini</taxon>
        <taxon>Apolygus</taxon>
    </lineage>
</organism>
<evidence type="ECO:0000313" key="4">
    <source>
        <dbReference type="Proteomes" id="UP000466442"/>
    </source>
</evidence>
<keyword evidence="1" id="KW-1133">Transmembrane helix</keyword>
<proteinExistence type="predicted"/>
<dbReference type="GO" id="GO:0070291">
    <property type="term" value="P:N-acylethanolamine metabolic process"/>
    <property type="evidence" value="ECO:0007669"/>
    <property type="project" value="TreeGrafter"/>
</dbReference>
<dbReference type="Gene3D" id="3.20.20.190">
    <property type="entry name" value="Phosphatidylinositol (PI) phosphodiesterase"/>
    <property type="match status" value="1"/>
</dbReference>
<feature type="domain" description="GP-PDE" evidence="2">
    <location>
        <begin position="92"/>
        <end position="364"/>
    </location>
</feature>
<dbReference type="PANTHER" id="PTHR46320">
    <property type="entry name" value="GLYCEROPHOSPHODIESTER PHOSPHODIESTERASE 1"/>
    <property type="match status" value="1"/>
</dbReference>
<dbReference type="SUPFAM" id="SSF51695">
    <property type="entry name" value="PLC-like phosphodiesterases"/>
    <property type="match status" value="1"/>
</dbReference>
<dbReference type="GO" id="GO:0006580">
    <property type="term" value="P:ethanolamine metabolic process"/>
    <property type="evidence" value="ECO:0007669"/>
    <property type="project" value="TreeGrafter"/>
</dbReference>
<dbReference type="GO" id="GO:0008889">
    <property type="term" value="F:glycerophosphodiester phosphodiesterase activity"/>
    <property type="evidence" value="ECO:0007669"/>
    <property type="project" value="TreeGrafter"/>
</dbReference>
<dbReference type="EMBL" id="WIXP02000011">
    <property type="protein sequence ID" value="KAF6203118.1"/>
    <property type="molecule type" value="Genomic_DNA"/>
</dbReference>
<dbReference type="PROSITE" id="PS51704">
    <property type="entry name" value="GP_PDE"/>
    <property type="match status" value="1"/>
</dbReference>
<evidence type="ECO:0000313" key="3">
    <source>
        <dbReference type="EMBL" id="KAF6203118.1"/>
    </source>
</evidence>
<keyword evidence="4" id="KW-1185">Reference proteome</keyword>